<dbReference type="GO" id="GO:0099402">
    <property type="term" value="P:plant organ development"/>
    <property type="evidence" value="ECO:0007669"/>
    <property type="project" value="UniProtKB-ARBA"/>
</dbReference>
<dbReference type="Gene3D" id="3.80.10.10">
    <property type="entry name" value="Ribonuclease Inhibitor"/>
    <property type="match status" value="2"/>
</dbReference>
<evidence type="ECO:0000256" key="10">
    <source>
        <dbReference type="ARBA" id="ARBA00023170"/>
    </source>
</evidence>
<dbReference type="Pfam" id="PF00560">
    <property type="entry name" value="LRR_1"/>
    <property type="match status" value="6"/>
</dbReference>
<dbReference type="SMART" id="SM00369">
    <property type="entry name" value="LRR_TYP"/>
    <property type="match status" value="5"/>
</dbReference>
<keyword evidence="6 12" id="KW-0732">Signal</keyword>
<dbReference type="PANTHER" id="PTHR27004">
    <property type="entry name" value="RECEPTOR-LIKE PROTEIN 12 ISOFORM X1"/>
    <property type="match status" value="1"/>
</dbReference>
<evidence type="ECO:0000256" key="2">
    <source>
        <dbReference type="ARBA" id="ARBA00009592"/>
    </source>
</evidence>
<dbReference type="SUPFAM" id="SSF52058">
    <property type="entry name" value="L domain-like"/>
    <property type="match status" value="2"/>
</dbReference>
<feature type="signal peptide" evidence="12">
    <location>
        <begin position="1"/>
        <end position="26"/>
    </location>
</feature>
<dbReference type="EMBL" id="JAWPEI010000010">
    <property type="protein sequence ID" value="KAK4714018.1"/>
    <property type="molecule type" value="Genomic_DNA"/>
</dbReference>
<evidence type="ECO:0000313" key="15">
    <source>
        <dbReference type="Proteomes" id="UP001311915"/>
    </source>
</evidence>
<evidence type="ECO:0000256" key="12">
    <source>
        <dbReference type="SAM" id="SignalP"/>
    </source>
</evidence>
<gene>
    <name evidence="14" type="ORF">R3W88_019925</name>
</gene>
<dbReference type="InterPro" id="IPR001611">
    <property type="entry name" value="Leu-rich_rpt"/>
</dbReference>
<name>A0AAV9KLJ6_9SOLN</name>
<dbReference type="GO" id="GO:0050832">
    <property type="term" value="P:defense response to fungus"/>
    <property type="evidence" value="ECO:0007669"/>
    <property type="project" value="UniProtKB-ARBA"/>
</dbReference>
<keyword evidence="15" id="KW-1185">Reference proteome</keyword>
<feature type="domain" description="Leucine-rich repeat-containing N-terminal plant-type" evidence="13">
    <location>
        <begin position="29"/>
        <end position="67"/>
    </location>
</feature>
<keyword evidence="4" id="KW-0433">Leucine-rich repeat</keyword>
<dbReference type="FunFam" id="3.80.10.10:FF:000095">
    <property type="entry name" value="LRR receptor-like serine/threonine-protein kinase GSO1"/>
    <property type="match status" value="1"/>
</dbReference>
<keyword evidence="11" id="KW-0325">Glycoprotein</keyword>
<evidence type="ECO:0000256" key="4">
    <source>
        <dbReference type="ARBA" id="ARBA00022614"/>
    </source>
</evidence>
<feature type="chain" id="PRO_5044001402" description="Leucine-rich repeat-containing N-terminal plant-type domain-containing protein" evidence="12">
    <location>
        <begin position="27"/>
        <end position="583"/>
    </location>
</feature>
<protein>
    <recommendedName>
        <fullName evidence="13">Leucine-rich repeat-containing N-terminal plant-type domain-containing protein</fullName>
    </recommendedName>
</protein>
<dbReference type="PANTHER" id="PTHR27004:SF451">
    <property type="entry name" value="HCR2-5D"/>
    <property type="match status" value="1"/>
</dbReference>
<dbReference type="InterPro" id="IPR032675">
    <property type="entry name" value="LRR_dom_sf"/>
</dbReference>
<organism evidence="14 15">
    <name type="scientific">Solanum pinnatisectum</name>
    <name type="common">tansyleaf nightshade</name>
    <dbReference type="NCBI Taxonomy" id="50273"/>
    <lineage>
        <taxon>Eukaryota</taxon>
        <taxon>Viridiplantae</taxon>
        <taxon>Streptophyta</taxon>
        <taxon>Embryophyta</taxon>
        <taxon>Tracheophyta</taxon>
        <taxon>Spermatophyta</taxon>
        <taxon>Magnoliopsida</taxon>
        <taxon>eudicotyledons</taxon>
        <taxon>Gunneridae</taxon>
        <taxon>Pentapetalae</taxon>
        <taxon>asterids</taxon>
        <taxon>lamiids</taxon>
        <taxon>Solanales</taxon>
        <taxon>Solanaceae</taxon>
        <taxon>Solanoideae</taxon>
        <taxon>Solaneae</taxon>
        <taxon>Solanum</taxon>
    </lineage>
</organism>
<keyword evidence="7" id="KW-0677">Repeat</keyword>
<keyword evidence="3" id="KW-1003">Cell membrane</keyword>
<dbReference type="PRINTS" id="PR00019">
    <property type="entry name" value="LEURICHRPT"/>
</dbReference>
<evidence type="ECO:0000256" key="6">
    <source>
        <dbReference type="ARBA" id="ARBA00022729"/>
    </source>
</evidence>
<evidence type="ECO:0000256" key="5">
    <source>
        <dbReference type="ARBA" id="ARBA00022692"/>
    </source>
</evidence>
<evidence type="ECO:0000313" key="14">
    <source>
        <dbReference type="EMBL" id="KAK4714018.1"/>
    </source>
</evidence>
<dbReference type="FunFam" id="3.80.10.10:FF:000111">
    <property type="entry name" value="LRR receptor-like serine/threonine-protein kinase ERECTA"/>
    <property type="match status" value="1"/>
</dbReference>
<evidence type="ECO:0000256" key="1">
    <source>
        <dbReference type="ARBA" id="ARBA00004251"/>
    </source>
</evidence>
<accession>A0AAV9KLJ6</accession>
<dbReference type="GO" id="GO:0005886">
    <property type="term" value="C:plasma membrane"/>
    <property type="evidence" value="ECO:0007669"/>
    <property type="project" value="UniProtKB-SubCell"/>
</dbReference>
<dbReference type="FunFam" id="3.80.10.10:FF:000400">
    <property type="entry name" value="Nuclear pore complex protein NUP107"/>
    <property type="match status" value="1"/>
</dbReference>
<evidence type="ECO:0000256" key="7">
    <source>
        <dbReference type="ARBA" id="ARBA00022737"/>
    </source>
</evidence>
<evidence type="ECO:0000256" key="9">
    <source>
        <dbReference type="ARBA" id="ARBA00023136"/>
    </source>
</evidence>
<dbReference type="AlphaFoldDB" id="A0AAV9KLJ6"/>
<evidence type="ECO:0000256" key="11">
    <source>
        <dbReference type="ARBA" id="ARBA00023180"/>
    </source>
</evidence>
<evidence type="ECO:0000259" key="13">
    <source>
        <dbReference type="Pfam" id="PF08263"/>
    </source>
</evidence>
<sequence length="583" mass="65215">MMMLPNNIFSLVQFFTLLYLFTVTFASTEETTSLLKWKSTFKNQNNSLLSSWRSSSNACWDWYGVICFNGRVNRLNITNFSVICTLYDFPFSSLSFLQYLSINRISGTIPPQIGSLAKLEILHIFDNHLNGSIPNEIGYLRSLTELALSRNFLNVMSLGDNNLNEEIHSSICNLTSLTFLYLSKNNLKGKILQCLGNISYLQYVIMSHTNLSGELPSSICNWTSLQILNLGRNNLKGAIPQCFGYMSGHLVVLDMQHNSLSGTLPMTFRTGTLGSFNLHGNKLKGKIPQTLANCKELLVLDLGANDLNDVFPMWLGRVLSLRSNKLHGPIRTLGSENIFLQLQMLDIYSNAFTENLPMSLFQHLKATRTIVTKTHTVAVITKELELEVVKILFLYTTIDLSNNKFEGHIPTIMGDLIALCMLNLSHNGLQGDIPPSLGSLSSVESLDLSSNYLVGEIPAQLASLTSLEVLNLSYNHLEGCIPQGTQLQTFVSNSYKGNDRLRGLPVSRNCGYAQILDTNDTVDFLKGALMGYGSGLCIGLSILYFMISTGKLIWLARIIVELDHKMIMGRRKKQRRQMNQKKK</sequence>
<keyword evidence="9" id="KW-0472">Membrane</keyword>
<comment type="similarity">
    <text evidence="2">Belongs to the RLP family.</text>
</comment>
<evidence type="ECO:0000256" key="3">
    <source>
        <dbReference type="ARBA" id="ARBA00022475"/>
    </source>
</evidence>
<dbReference type="Pfam" id="PF13855">
    <property type="entry name" value="LRR_8"/>
    <property type="match status" value="1"/>
</dbReference>
<dbReference type="Proteomes" id="UP001311915">
    <property type="component" value="Unassembled WGS sequence"/>
</dbReference>
<evidence type="ECO:0000256" key="8">
    <source>
        <dbReference type="ARBA" id="ARBA00022989"/>
    </source>
</evidence>
<dbReference type="Pfam" id="PF08263">
    <property type="entry name" value="LRRNT_2"/>
    <property type="match status" value="1"/>
</dbReference>
<keyword evidence="5" id="KW-0812">Transmembrane</keyword>
<proteinExistence type="inferred from homology"/>
<keyword evidence="10" id="KW-0675">Receptor</keyword>
<dbReference type="InterPro" id="IPR003591">
    <property type="entry name" value="Leu-rich_rpt_typical-subtyp"/>
</dbReference>
<dbReference type="GO" id="GO:0009653">
    <property type="term" value="P:anatomical structure morphogenesis"/>
    <property type="evidence" value="ECO:0007669"/>
    <property type="project" value="UniProtKB-ARBA"/>
</dbReference>
<keyword evidence="8" id="KW-1133">Transmembrane helix</keyword>
<reference evidence="14 15" key="1">
    <citation type="submission" date="2023-10" db="EMBL/GenBank/DDBJ databases">
        <title>Genome-Wide Identification Analysis in wild type Solanum Pinnatisectum Reveals Some Genes Defensing Phytophthora Infestans.</title>
        <authorList>
            <person name="Sun C."/>
        </authorList>
    </citation>
    <scope>NUCLEOTIDE SEQUENCE [LARGE SCALE GENOMIC DNA]</scope>
    <source>
        <strain evidence="14">LQN</strain>
        <tissue evidence="14">Leaf</tissue>
    </source>
</reference>
<comment type="caution">
    <text evidence="14">The sequence shown here is derived from an EMBL/GenBank/DDBJ whole genome shotgun (WGS) entry which is preliminary data.</text>
</comment>
<dbReference type="InterPro" id="IPR013210">
    <property type="entry name" value="LRR_N_plant-typ"/>
</dbReference>
<comment type="subcellular location">
    <subcellularLocation>
        <location evidence="1">Cell membrane</location>
        <topology evidence="1">Single-pass type I membrane protein</topology>
    </subcellularLocation>
</comment>